<dbReference type="PROSITE" id="PS50069">
    <property type="entry name" value="CULLIN_2"/>
    <property type="match status" value="1"/>
</dbReference>
<dbReference type="InterPro" id="IPR016157">
    <property type="entry name" value="Cullin_CS"/>
</dbReference>
<evidence type="ECO:0000313" key="12">
    <source>
        <dbReference type="EMBL" id="TKR80929.1"/>
    </source>
</evidence>
<dbReference type="Gene3D" id="1.10.10.10">
    <property type="entry name" value="Winged helix-like DNA-binding domain superfamily/Winged helix DNA-binding domain"/>
    <property type="match status" value="1"/>
</dbReference>
<dbReference type="Pfam" id="PF10557">
    <property type="entry name" value="Cullin_Nedd8"/>
    <property type="match status" value="1"/>
</dbReference>
<reference evidence="12 13" key="1">
    <citation type="journal article" date="2015" name="Genome Biol.">
        <title>Comparative genomics of Steinernema reveals deeply conserved gene regulatory networks.</title>
        <authorList>
            <person name="Dillman A.R."/>
            <person name="Macchietto M."/>
            <person name="Porter C.F."/>
            <person name="Rogers A."/>
            <person name="Williams B."/>
            <person name="Antoshechkin I."/>
            <person name="Lee M.M."/>
            <person name="Goodwin Z."/>
            <person name="Lu X."/>
            <person name="Lewis E.E."/>
            <person name="Goodrich-Blair H."/>
            <person name="Stock S.P."/>
            <person name="Adams B.J."/>
            <person name="Sternberg P.W."/>
            <person name="Mortazavi A."/>
        </authorList>
    </citation>
    <scope>NUCLEOTIDE SEQUENCE [LARGE SCALE GENOMIC DNA]</scope>
    <source>
        <strain evidence="12 13">ALL</strain>
    </source>
</reference>
<keyword evidence="4" id="KW-1017">Isopeptide bond</keyword>
<dbReference type="PROSITE" id="PS01256">
    <property type="entry name" value="CULLIN_1"/>
    <property type="match status" value="1"/>
</dbReference>
<dbReference type="InterPro" id="IPR019559">
    <property type="entry name" value="Cullin_neddylation_domain"/>
</dbReference>
<dbReference type="GO" id="GO:0031625">
    <property type="term" value="F:ubiquitin protein ligase binding"/>
    <property type="evidence" value="ECO:0007669"/>
    <property type="project" value="InterPro"/>
</dbReference>
<comment type="caution">
    <text evidence="12">The sequence shown here is derived from an EMBL/GenBank/DDBJ whole genome shotgun (WGS) entry which is preliminary data.</text>
</comment>
<dbReference type="EMBL" id="AZBU02000004">
    <property type="protein sequence ID" value="TKR80929.1"/>
    <property type="molecule type" value="Genomic_DNA"/>
</dbReference>
<evidence type="ECO:0000256" key="8">
    <source>
        <dbReference type="PROSITE-ProRule" id="PRU00330"/>
    </source>
</evidence>
<dbReference type="GO" id="GO:0006915">
    <property type="term" value="P:apoptotic process"/>
    <property type="evidence" value="ECO:0007669"/>
    <property type="project" value="UniProtKB-ARBA"/>
</dbReference>
<evidence type="ECO:0000256" key="3">
    <source>
        <dbReference type="ARBA" id="ARBA00006019"/>
    </source>
</evidence>
<dbReference type="GO" id="GO:0043161">
    <property type="term" value="P:proteasome-mediated ubiquitin-dependent protein catabolic process"/>
    <property type="evidence" value="ECO:0007669"/>
    <property type="project" value="UniProtKB-ARBA"/>
</dbReference>
<comment type="subcellular location">
    <subcellularLocation>
        <location evidence="1">Nucleus</location>
    </subcellularLocation>
</comment>
<dbReference type="AlphaFoldDB" id="A0A4U5NDA7"/>
<evidence type="ECO:0000256" key="4">
    <source>
        <dbReference type="ARBA" id="ARBA00022499"/>
    </source>
</evidence>
<dbReference type="InterPro" id="IPR045093">
    <property type="entry name" value="Cullin"/>
</dbReference>
<evidence type="ECO:0000259" key="11">
    <source>
        <dbReference type="PROSITE" id="PS50069"/>
    </source>
</evidence>
<dbReference type="SMART" id="SM00182">
    <property type="entry name" value="CULLIN"/>
    <property type="match status" value="1"/>
</dbReference>
<comment type="pathway">
    <text evidence="2">Protein modification; protein ubiquitination.</text>
</comment>
<dbReference type="GO" id="GO:0080090">
    <property type="term" value="P:regulation of primary metabolic process"/>
    <property type="evidence" value="ECO:0007669"/>
    <property type="project" value="UniProtKB-ARBA"/>
</dbReference>
<dbReference type="FunFam" id="1.20.1310.10:FF:000002">
    <property type="entry name" value="cullin-3 isoform X1"/>
    <property type="match status" value="1"/>
</dbReference>
<evidence type="ECO:0000256" key="5">
    <source>
        <dbReference type="ARBA" id="ARBA00022786"/>
    </source>
</evidence>
<dbReference type="SUPFAM" id="SSF74788">
    <property type="entry name" value="Cullin repeat-like"/>
    <property type="match status" value="1"/>
</dbReference>
<reference evidence="12 13" key="2">
    <citation type="journal article" date="2019" name="G3 (Bethesda)">
        <title>Hybrid Assembly of the Genome of the Entomopathogenic Nematode Steinernema carpocapsae Identifies the X-Chromosome.</title>
        <authorList>
            <person name="Serra L."/>
            <person name="Macchietto M."/>
            <person name="Macias-Munoz A."/>
            <person name="McGill C.J."/>
            <person name="Rodriguez I.M."/>
            <person name="Rodriguez B."/>
            <person name="Murad R."/>
            <person name="Mortazavi A."/>
        </authorList>
    </citation>
    <scope>NUCLEOTIDE SEQUENCE [LARGE SCALE GENOMIC DNA]</scope>
    <source>
        <strain evidence="12 13">ALL</strain>
    </source>
</reference>
<feature type="region of interest" description="Disordered" evidence="10">
    <location>
        <begin position="592"/>
        <end position="615"/>
    </location>
</feature>
<dbReference type="Proteomes" id="UP000298663">
    <property type="component" value="Unassembled WGS sequence"/>
</dbReference>
<dbReference type="InterPro" id="IPR036317">
    <property type="entry name" value="Cullin_homology_sf"/>
</dbReference>
<dbReference type="PANTHER" id="PTHR11932">
    <property type="entry name" value="CULLIN"/>
    <property type="match status" value="1"/>
</dbReference>
<dbReference type="SUPFAM" id="SSF75632">
    <property type="entry name" value="Cullin homology domain"/>
    <property type="match status" value="1"/>
</dbReference>
<name>A0A4U5NDA7_STECR</name>
<dbReference type="InterPro" id="IPR001373">
    <property type="entry name" value="Cullin_N"/>
</dbReference>
<organism evidence="12 13">
    <name type="scientific">Steinernema carpocapsae</name>
    <name type="common">Entomopathogenic nematode</name>
    <dbReference type="NCBI Taxonomy" id="34508"/>
    <lineage>
        <taxon>Eukaryota</taxon>
        <taxon>Metazoa</taxon>
        <taxon>Ecdysozoa</taxon>
        <taxon>Nematoda</taxon>
        <taxon>Chromadorea</taxon>
        <taxon>Rhabditida</taxon>
        <taxon>Tylenchina</taxon>
        <taxon>Panagrolaimomorpha</taxon>
        <taxon>Strongyloidoidea</taxon>
        <taxon>Steinernematidae</taxon>
        <taxon>Steinernema</taxon>
    </lineage>
</organism>
<dbReference type="Gene3D" id="1.20.1310.10">
    <property type="entry name" value="Cullin Repeats"/>
    <property type="match status" value="4"/>
</dbReference>
<keyword evidence="13" id="KW-1185">Reference proteome</keyword>
<accession>A0A4U5NDA7</accession>
<dbReference type="InterPro" id="IPR016158">
    <property type="entry name" value="Cullin_homology"/>
</dbReference>
<keyword evidence="6" id="KW-0832">Ubl conjugation</keyword>
<evidence type="ECO:0000256" key="9">
    <source>
        <dbReference type="RuleBase" id="RU003829"/>
    </source>
</evidence>
<evidence type="ECO:0000256" key="10">
    <source>
        <dbReference type="SAM" id="MobiDB-lite"/>
    </source>
</evidence>
<evidence type="ECO:0000256" key="2">
    <source>
        <dbReference type="ARBA" id="ARBA00004906"/>
    </source>
</evidence>
<sequence length="793" mass="91427">MSGRSQQRPPQQNPSQNRVRIRAFPTTMDEKYIGQIWGLLDRAIREIQRKNNSGLSFEELYRNAYTMVLHKHGERLYSGLKNVVTEFLQTHVRVEVENSMSGEFLSTLNAVWQDHTTAMVMIRDILMYMDRVYVQQHNVDPVYQLGLKLFCSEVIFAGGIGDHLRSILLSMVAAERRGETIPRIAIKNACAMLVALGNDNNSVYEKEFEKYFLHESAEFYQNESQRFLASNSASVYLRKVEECLAEEAQRAKMYLAANTEAKILSVLDAELITKHMDTIIEMENSGMVYMLMHEKNEDLKRLYTLLRRVDTGIRKMTDCMSGYLRSKGKLLVDTACNDAIGKSEGDEGSSVAVNAGSPIGYVQSMMDLKDKFDQFLNEAFSGDKTFKQKIQSDFEYFLNLTPKSPEFLSLYIDDMLKRGMKQMNDAQAEVILDKSMVLFRFLQEKDVFERYYKQHLAKRLLLQKAISDDSEKAMISKLKTECGCQFTSKLEGMFKDMEVSQNIMGEYREYQERQGGSAGGIDMYVRVLTKVYWPTQNVPMCQLPPSAADAFNQFEAFYLNKHNGRKLALNPGLGYADVKAIFYGASAAVNDEQSQQEEQAGPSSRQNSGRRKEEHKILQVNTYQMVVLLRFNERTRYTFEELLQDTQIPERELKRSLASMAMGKTSQRVLCRRGRGKEIENEDEFSVNEGFSSKLTRIRIQMVSGRGDTEPERKETRKKVDDDRKHEVEAAIVRVMKARKKLLHNQLITEVTDQLKARFLPDPVLIKKRIESLIDREYLERDRTDHRSYSYLA</sequence>
<dbReference type="STRING" id="34508.A0A4U5NDA7"/>
<dbReference type="SUPFAM" id="SSF46785">
    <property type="entry name" value="Winged helix' DNA-binding domain"/>
    <property type="match status" value="1"/>
</dbReference>
<evidence type="ECO:0000256" key="6">
    <source>
        <dbReference type="ARBA" id="ARBA00022843"/>
    </source>
</evidence>
<dbReference type="GO" id="GO:0007165">
    <property type="term" value="P:signal transduction"/>
    <property type="evidence" value="ECO:0007669"/>
    <property type="project" value="UniProtKB-ARBA"/>
</dbReference>
<dbReference type="GO" id="GO:0000278">
    <property type="term" value="P:mitotic cell cycle"/>
    <property type="evidence" value="ECO:0007669"/>
    <property type="project" value="UniProtKB-ARBA"/>
</dbReference>
<dbReference type="FunFam" id="1.10.10.10:FF:000091">
    <property type="entry name" value="Cullin 3"/>
    <property type="match status" value="1"/>
</dbReference>
<feature type="domain" description="Cullin family profile" evidence="11">
    <location>
        <begin position="403"/>
        <end position="661"/>
    </location>
</feature>
<dbReference type="GO" id="GO:0005737">
    <property type="term" value="C:cytoplasm"/>
    <property type="evidence" value="ECO:0007669"/>
    <property type="project" value="UniProtKB-ARBA"/>
</dbReference>
<dbReference type="OrthoDB" id="27073at2759"/>
<evidence type="ECO:0000256" key="7">
    <source>
        <dbReference type="ARBA" id="ARBA00023242"/>
    </source>
</evidence>
<protein>
    <recommendedName>
        <fullName evidence="11">Cullin family profile domain-containing protein</fullName>
    </recommendedName>
</protein>
<dbReference type="FunFam" id="1.20.1310.10:FF:000001">
    <property type="entry name" value="Cullin 3"/>
    <property type="match status" value="1"/>
</dbReference>
<dbReference type="InterPro" id="IPR016159">
    <property type="entry name" value="Cullin_repeat-like_dom_sf"/>
</dbReference>
<dbReference type="GO" id="GO:0000209">
    <property type="term" value="P:protein polyubiquitination"/>
    <property type="evidence" value="ECO:0007669"/>
    <property type="project" value="UniProtKB-ARBA"/>
</dbReference>
<dbReference type="GO" id="GO:0010468">
    <property type="term" value="P:regulation of gene expression"/>
    <property type="evidence" value="ECO:0007669"/>
    <property type="project" value="UniProtKB-ARBA"/>
</dbReference>
<dbReference type="Gene3D" id="3.30.230.130">
    <property type="entry name" value="Cullin, Chain C, Domain 2"/>
    <property type="match status" value="1"/>
</dbReference>
<dbReference type="InterPro" id="IPR036390">
    <property type="entry name" value="WH_DNA-bd_sf"/>
</dbReference>
<proteinExistence type="inferred from homology"/>
<keyword evidence="7" id="KW-0539">Nucleus</keyword>
<dbReference type="InterPro" id="IPR036388">
    <property type="entry name" value="WH-like_DNA-bd_sf"/>
</dbReference>
<dbReference type="GO" id="GO:0006950">
    <property type="term" value="P:response to stress"/>
    <property type="evidence" value="ECO:0007669"/>
    <property type="project" value="UniProtKB-ARBA"/>
</dbReference>
<keyword evidence="5" id="KW-0833">Ubl conjugation pathway</keyword>
<dbReference type="Pfam" id="PF26557">
    <property type="entry name" value="Cullin_AB"/>
    <property type="match status" value="1"/>
</dbReference>
<dbReference type="Pfam" id="PF00888">
    <property type="entry name" value="Cullin"/>
    <property type="match status" value="1"/>
</dbReference>
<dbReference type="SMART" id="SM00884">
    <property type="entry name" value="Cullin_Nedd8"/>
    <property type="match status" value="1"/>
</dbReference>
<feature type="region of interest" description="Disordered" evidence="10">
    <location>
        <begin position="704"/>
        <end position="723"/>
    </location>
</feature>
<gene>
    <name evidence="12" type="ORF">L596_014900</name>
</gene>
<evidence type="ECO:0000256" key="1">
    <source>
        <dbReference type="ARBA" id="ARBA00004123"/>
    </source>
</evidence>
<dbReference type="FunFam" id="1.20.1310.10:FF:000006">
    <property type="entry name" value="Cullin 3"/>
    <property type="match status" value="1"/>
</dbReference>
<dbReference type="InterPro" id="IPR059120">
    <property type="entry name" value="Cullin-like_AB"/>
</dbReference>
<feature type="compositionally biased region" description="Basic and acidic residues" evidence="10">
    <location>
        <begin position="707"/>
        <end position="723"/>
    </location>
</feature>
<dbReference type="GO" id="GO:0005634">
    <property type="term" value="C:nucleus"/>
    <property type="evidence" value="ECO:0007669"/>
    <property type="project" value="UniProtKB-SubCell"/>
</dbReference>
<feature type="compositionally biased region" description="Polar residues" evidence="10">
    <location>
        <begin position="592"/>
        <end position="607"/>
    </location>
</feature>
<evidence type="ECO:0000313" key="13">
    <source>
        <dbReference type="Proteomes" id="UP000298663"/>
    </source>
</evidence>
<comment type="similarity">
    <text evidence="3 8 9">Belongs to the cullin family.</text>
</comment>
<dbReference type="GO" id="GO:0031461">
    <property type="term" value="C:cullin-RING ubiquitin ligase complex"/>
    <property type="evidence" value="ECO:0007669"/>
    <property type="project" value="InterPro"/>
</dbReference>